<evidence type="ECO:0000313" key="2">
    <source>
        <dbReference type="Proteomes" id="UP001172055"/>
    </source>
</evidence>
<dbReference type="RefSeq" id="WP_301722860.1">
    <property type="nucleotide sequence ID" value="NZ_JAUJWV010000001.1"/>
</dbReference>
<gene>
    <name evidence="1" type="ORF">QWY14_04155</name>
</gene>
<protein>
    <submittedName>
        <fullName evidence="1">Uncharacterized protein</fullName>
    </submittedName>
</protein>
<evidence type="ECO:0000313" key="1">
    <source>
        <dbReference type="EMBL" id="MDN7240967.1"/>
    </source>
</evidence>
<comment type="caution">
    <text evidence="1">The sequence shown here is derived from an EMBL/GenBank/DDBJ whole genome shotgun (WGS) entry which is preliminary data.</text>
</comment>
<reference evidence="1 2" key="1">
    <citation type="submission" date="2023-06" db="EMBL/GenBank/DDBJ databases">
        <title>Novel species in genus Planococcus.</title>
        <authorList>
            <person name="Ning S."/>
        </authorList>
    </citation>
    <scope>NUCLEOTIDE SEQUENCE [LARGE SCALE GENOMIC DNA]</scope>
    <source>
        <strain evidence="1 2">N028</strain>
    </source>
</reference>
<accession>A0ABT8MZV5</accession>
<dbReference type="Proteomes" id="UP001172055">
    <property type="component" value="Unassembled WGS sequence"/>
</dbReference>
<name>A0ABT8MZV5_9BACL</name>
<proteinExistence type="predicted"/>
<organism evidence="1 2">
    <name type="scientific">Planococcus shixiaomingii</name>
    <dbReference type="NCBI Taxonomy" id="3058393"/>
    <lineage>
        <taxon>Bacteria</taxon>
        <taxon>Bacillati</taxon>
        <taxon>Bacillota</taxon>
        <taxon>Bacilli</taxon>
        <taxon>Bacillales</taxon>
        <taxon>Caryophanaceae</taxon>
        <taxon>Planococcus</taxon>
    </lineage>
</organism>
<sequence>MKKLILAILIIVLAGTAGALYIFTNPPLVGGAVYSTPDKKTVMVGVGNDGFKGIQIDKVSVNGGMDPLSTVVQVNDALKGFFITPEFEEKDAPFNFDLKRIDEVTIPPDTDPLDVYEKLDAGTATVKDKIYGLGIIHEQEVKEITIHYRYLGLPLRKTVKNGA</sequence>
<keyword evidence="2" id="KW-1185">Reference proteome</keyword>
<dbReference type="EMBL" id="JAUJWV010000001">
    <property type="protein sequence ID" value="MDN7240967.1"/>
    <property type="molecule type" value="Genomic_DNA"/>
</dbReference>